<proteinExistence type="predicted"/>
<dbReference type="OrthoDB" id="9969160at2"/>
<organism evidence="1 2">
    <name type="scientific">Pleionea mediterranea</name>
    <dbReference type="NCBI Taxonomy" id="523701"/>
    <lineage>
        <taxon>Bacteria</taxon>
        <taxon>Pseudomonadati</taxon>
        <taxon>Pseudomonadota</taxon>
        <taxon>Gammaproteobacteria</taxon>
        <taxon>Oceanospirillales</taxon>
        <taxon>Pleioneaceae</taxon>
        <taxon>Pleionea</taxon>
    </lineage>
</organism>
<sequence>MSNLKKLLLVGLFATSAVYAENRYVINGLYQIPVQTALALQQIKYDLFEGRDWNAEAILTMKNTLADIEKGQVAAEIDVAGTSGQLMNSFEVTIKSQSE</sequence>
<accession>A0A316FLY7</accession>
<evidence type="ECO:0000313" key="1">
    <source>
        <dbReference type="EMBL" id="PWK49293.1"/>
    </source>
</evidence>
<name>A0A316FLY7_9GAMM</name>
<reference evidence="1 2" key="1">
    <citation type="submission" date="2018-05" db="EMBL/GenBank/DDBJ databases">
        <title>Genomic Encyclopedia of Type Strains, Phase IV (KMG-IV): sequencing the most valuable type-strain genomes for metagenomic binning, comparative biology and taxonomic classification.</title>
        <authorList>
            <person name="Goeker M."/>
        </authorList>
    </citation>
    <scope>NUCLEOTIDE SEQUENCE [LARGE SCALE GENOMIC DNA]</scope>
    <source>
        <strain evidence="1 2">DSM 25350</strain>
    </source>
</reference>
<dbReference type="AlphaFoldDB" id="A0A316FLY7"/>
<dbReference type="RefSeq" id="WP_109764084.1">
    <property type="nucleotide sequence ID" value="NZ_QGGU01000008.1"/>
</dbReference>
<protein>
    <submittedName>
        <fullName evidence="1">Uncharacterized protein</fullName>
    </submittedName>
</protein>
<evidence type="ECO:0000313" key="2">
    <source>
        <dbReference type="Proteomes" id="UP000245790"/>
    </source>
</evidence>
<comment type="caution">
    <text evidence="1">The sequence shown here is derived from an EMBL/GenBank/DDBJ whole genome shotgun (WGS) entry which is preliminary data.</text>
</comment>
<dbReference type="Proteomes" id="UP000245790">
    <property type="component" value="Unassembled WGS sequence"/>
</dbReference>
<dbReference type="EMBL" id="QGGU01000008">
    <property type="protein sequence ID" value="PWK49293.1"/>
    <property type="molecule type" value="Genomic_DNA"/>
</dbReference>
<gene>
    <name evidence="1" type="ORF">C8D97_108203</name>
</gene>
<keyword evidence="2" id="KW-1185">Reference proteome</keyword>